<dbReference type="HOGENOM" id="CLU_340172_0_0_1"/>
<dbReference type="InParanoid" id="K1QUP0"/>
<evidence type="ECO:0000313" key="1">
    <source>
        <dbReference type="EMBL" id="EKC25286.1"/>
    </source>
</evidence>
<protein>
    <submittedName>
        <fullName evidence="1">Lupus brain antigen 1</fullName>
    </submittedName>
</protein>
<name>K1QUP0_MAGGI</name>
<proteinExistence type="predicted"/>
<sequence length="844" mass="98978">MYDDIGVYFCVSLKELDQQLTPQPRILIENAPDRRHTVESLSYKAAEAYHRSKNKEKMIAALERLRNLEERTDFLIRKKYIEEAAKMFQEAGMLADAIDLYTKKGMNKEALQCAQKSQDKNAIGQSLVLDSKIRLSQYKDFNDIEEEVKNEIRENLNQAFYSLQDLENKLAAEPEMARVLMRKLRYSKLSSMYVKKRMVLYFKSLYDEMEKNERKDNIKIFVMTCFVNHLLNLEMKPKLDDVMLKFEDSMNRECSRKEGRRKTEWAMKLGLMIDESDGKIYIRSIARRFCDGYGQITGVNNDALEALIQFTKFCALLSNTNNVEVLPHLNQLVLWMEYFITVAFCLSAKVQNTPNFFFVIPESYTAVIYFIDATFVQERGVSTFEAVQRHSMRNTVQDNKLIQERLKKLIEILCGVTSSTNINLFSYIFQSNHPNASIDHRDYGIAERLLVLAPVLVCNLGKSVYPVVETKLMSELCKIKVREEYPSRLSEALTSVQRAGSPADVARALQILLLKRENDSLWYCIWDNFDRRNGLQKRKLKAMELSNRFFLEETLQGMNTPHDIVSSKVRTEIDEDDEMDTQITLEEKMEIDRIKMEKKRNDEENEASKKITKFFGKVVFRLRVKNLSTRVVRQLCKEKRVKEMKIFESMRITNKGCGICGVQFKGKATGCLFNKDEQTSNDSEFALLLQESPMFMLQKCLESQEEHGKSEKHKEMVNYYQHFQHKYMQKIFDPLGKVRSFIQRYKLGTAEFVEKNFKEETYNIGILRRQRESVENKIENIIKGCEWQNGEIWGEVQELIGSYHLIKDYVETEARKREERLEKLREVDLARRPKGRGKRKGQRR</sequence>
<accession>K1QUP0</accession>
<dbReference type="AlphaFoldDB" id="K1QUP0"/>
<organism evidence="1">
    <name type="scientific">Magallana gigas</name>
    <name type="common">Pacific oyster</name>
    <name type="synonym">Crassostrea gigas</name>
    <dbReference type="NCBI Taxonomy" id="29159"/>
    <lineage>
        <taxon>Eukaryota</taxon>
        <taxon>Metazoa</taxon>
        <taxon>Spiralia</taxon>
        <taxon>Lophotrochozoa</taxon>
        <taxon>Mollusca</taxon>
        <taxon>Bivalvia</taxon>
        <taxon>Autobranchia</taxon>
        <taxon>Pteriomorphia</taxon>
        <taxon>Ostreida</taxon>
        <taxon>Ostreoidea</taxon>
        <taxon>Ostreidae</taxon>
        <taxon>Magallana</taxon>
    </lineage>
</organism>
<reference evidence="1" key="1">
    <citation type="journal article" date="2012" name="Nature">
        <title>The oyster genome reveals stress adaptation and complexity of shell formation.</title>
        <authorList>
            <person name="Zhang G."/>
            <person name="Fang X."/>
            <person name="Guo X."/>
            <person name="Li L."/>
            <person name="Luo R."/>
            <person name="Xu F."/>
            <person name="Yang P."/>
            <person name="Zhang L."/>
            <person name="Wang X."/>
            <person name="Qi H."/>
            <person name="Xiong Z."/>
            <person name="Que H."/>
            <person name="Xie Y."/>
            <person name="Holland P.W."/>
            <person name="Paps J."/>
            <person name="Zhu Y."/>
            <person name="Wu F."/>
            <person name="Chen Y."/>
            <person name="Wang J."/>
            <person name="Peng C."/>
            <person name="Meng J."/>
            <person name="Yang L."/>
            <person name="Liu J."/>
            <person name="Wen B."/>
            <person name="Zhang N."/>
            <person name="Huang Z."/>
            <person name="Zhu Q."/>
            <person name="Feng Y."/>
            <person name="Mount A."/>
            <person name="Hedgecock D."/>
            <person name="Xu Z."/>
            <person name="Liu Y."/>
            <person name="Domazet-Loso T."/>
            <person name="Du Y."/>
            <person name="Sun X."/>
            <person name="Zhang S."/>
            <person name="Liu B."/>
            <person name="Cheng P."/>
            <person name="Jiang X."/>
            <person name="Li J."/>
            <person name="Fan D."/>
            <person name="Wang W."/>
            <person name="Fu W."/>
            <person name="Wang T."/>
            <person name="Wang B."/>
            <person name="Zhang J."/>
            <person name="Peng Z."/>
            <person name="Li Y."/>
            <person name="Li N."/>
            <person name="Wang J."/>
            <person name="Chen M."/>
            <person name="He Y."/>
            <person name="Tan F."/>
            <person name="Song X."/>
            <person name="Zheng Q."/>
            <person name="Huang R."/>
            <person name="Yang H."/>
            <person name="Du X."/>
            <person name="Chen L."/>
            <person name="Yang M."/>
            <person name="Gaffney P.M."/>
            <person name="Wang S."/>
            <person name="Luo L."/>
            <person name="She Z."/>
            <person name="Ming Y."/>
            <person name="Huang W."/>
            <person name="Zhang S."/>
            <person name="Huang B."/>
            <person name="Zhang Y."/>
            <person name="Qu T."/>
            <person name="Ni P."/>
            <person name="Miao G."/>
            <person name="Wang J."/>
            <person name="Wang Q."/>
            <person name="Steinberg C.E."/>
            <person name="Wang H."/>
            <person name="Li N."/>
            <person name="Qian L."/>
            <person name="Zhang G."/>
            <person name="Li Y."/>
            <person name="Yang H."/>
            <person name="Liu X."/>
            <person name="Wang J."/>
            <person name="Yin Y."/>
            <person name="Wang J."/>
        </authorList>
    </citation>
    <scope>NUCLEOTIDE SEQUENCE [LARGE SCALE GENOMIC DNA]</scope>
    <source>
        <strain evidence="1">05x7-T-G4-1.051#20</strain>
    </source>
</reference>
<gene>
    <name evidence="1" type="ORF">CGI_10019673</name>
</gene>
<dbReference type="EMBL" id="JH817691">
    <property type="protein sequence ID" value="EKC25286.1"/>
    <property type="molecule type" value="Genomic_DNA"/>
</dbReference>